<dbReference type="Gene3D" id="3.30.1520.10">
    <property type="entry name" value="Phox-like domain"/>
    <property type="match status" value="1"/>
</dbReference>
<evidence type="ECO:0008006" key="3">
    <source>
        <dbReference type="Google" id="ProtNLM"/>
    </source>
</evidence>
<keyword evidence="2" id="KW-1185">Reference proteome</keyword>
<dbReference type="SUPFAM" id="SSF64268">
    <property type="entry name" value="PX domain"/>
    <property type="match status" value="1"/>
</dbReference>
<evidence type="ECO:0000313" key="1">
    <source>
        <dbReference type="EMBL" id="KAJ8304400.1"/>
    </source>
</evidence>
<dbReference type="EMBL" id="JARBDR010000903">
    <property type="protein sequence ID" value="KAJ8304400.1"/>
    <property type="molecule type" value="Genomic_DNA"/>
</dbReference>
<proteinExistence type="predicted"/>
<name>A0ABQ9EGS3_TEGGR</name>
<comment type="caution">
    <text evidence="1">The sequence shown here is derived from an EMBL/GenBank/DDBJ whole genome shotgun (WGS) entry which is preliminary data.</text>
</comment>
<organism evidence="1 2">
    <name type="scientific">Tegillarca granosa</name>
    <name type="common">Malaysian cockle</name>
    <name type="synonym">Anadara granosa</name>
    <dbReference type="NCBI Taxonomy" id="220873"/>
    <lineage>
        <taxon>Eukaryota</taxon>
        <taxon>Metazoa</taxon>
        <taxon>Spiralia</taxon>
        <taxon>Lophotrochozoa</taxon>
        <taxon>Mollusca</taxon>
        <taxon>Bivalvia</taxon>
        <taxon>Autobranchia</taxon>
        <taxon>Pteriomorphia</taxon>
        <taxon>Arcoida</taxon>
        <taxon>Arcoidea</taxon>
        <taxon>Arcidae</taxon>
        <taxon>Tegillarca</taxon>
    </lineage>
</organism>
<feature type="non-terminal residue" evidence="1">
    <location>
        <position position="1"/>
    </location>
</feature>
<gene>
    <name evidence="1" type="ORF">KUTeg_017983</name>
</gene>
<dbReference type="Proteomes" id="UP001217089">
    <property type="component" value="Unassembled WGS sequence"/>
</dbReference>
<protein>
    <recommendedName>
        <fullName evidence="3">PX domain-containing protein</fullName>
    </recommendedName>
</protein>
<accession>A0ABQ9EGS3</accession>
<dbReference type="InterPro" id="IPR036871">
    <property type="entry name" value="PX_dom_sf"/>
</dbReference>
<sequence length="87" mass="10108">FQAFNIEVCTSGRIHNVEKRYSEFEDLHKQGILQREMVPKLILRFLNINFVRTGSEESFDQFSSLPDMVAEGVLQGLYNNIDDLSLR</sequence>
<evidence type="ECO:0000313" key="2">
    <source>
        <dbReference type="Proteomes" id="UP001217089"/>
    </source>
</evidence>
<reference evidence="1 2" key="1">
    <citation type="submission" date="2022-12" db="EMBL/GenBank/DDBJ databases">
        <title>Chromosome-level genome of Tegillarca granosa.</title>
        <authorList>
            <person name="Kim J."/>
        </authorList>
    </citation>
    <scope>NUCLEOTIDE SEQUENCE [LARGE SCALE GENOMIC DNA]</scope>
    <source>
        <strain evidence="1">Teg-2019</strain>
        <tissue evidence="1">Adductor muscle</tissue>
    </source>
</reference>